<dbReference type="RefSeq" id="WP_193539275.1">
    <property type="nucleotide sequence ID" value="NZ_JADCLJ010000024.1"/>
</dbReference>
<accession>A0ABR9QNI8</accession>
<evidence type="ECO:0000313" key="1">
    <source>
        <dbReference type="EMBL" id="MBE4910076.1"/>
    </source>
</evidence>
<organism evidence="1 2">
    <name type="scientific">Litchfieldia luteola</name>
    <dbReference type="NCBI Taxonomy" id="682179"/>
    <lineage>
        <taxon>Bacteria</taxon>
        <taxon>Bacillati</taxon>
        <taxon>Bacillota</taxon>
        <taxon>Bacilli</taxon>
        <taxon>Bacillales</taxon>
        <taxon>Bacillaceae</taxon>
        <taxon>Litchfieldia</taxon>
    </lineage>
</organism>
<name>A0ABR9QNI8_9BACI</name>
<dbReference type="Proteomes" id="UP001516662">
    <property type="component" value="Unassembled WGS sequence"/>
</dbReference>
<reference evidence="1 2" key="1">
    <citation type="submission" date="2020-10" db="EMBL/GenBank/DDBJ databases">
        <title>Bacillus sp. HD4P25, an endophyte from a halophyte.</title>
        <authorList>
            <person name="Sun J.-Q."/>
        </authorList>
    </citation>
    <scope>NUCLEOTIDE SEQUENCE [LARGE SCALE GENOMIC DNA]</scope>
    <source>
        <strain evidence="1 2">YIM 93174</strain>
    </source>
</reference>
<evidence type="ECO:0000313" key="2">
    <source>
        <dbReference type="Proteomes" id="UP001516662"/>
    </source>
</evidence>
<protein>
    <recommendedName>
        <fullName evidence="3">Lipoprotein</fullName>
    </recommendedName>
</protein>
<proteinExistence type="predicted"/>
<gene>
    <name evidence="1" type="ORF">IMZ08_18735</name>
</gene>
<evidence type="ECO:0008006" key="3">
    <source>
        <dbReference type="Google" id="ProtNLM"/>
    </source>
</evidence>
<dbReference type="PROSITE" id="PS51257">
    <property type="entry name" value="PROKAR_LIPOPROTEIN"/>
    <property type="match status" value="1"/>
</dbReference>
<sequence length="180" mass="20595">MYKIFCSIIVIYLIFLTGCSDSPKYNDEDVAAIVKGEEITIGELRFLYPDEEIFNMLDGTIKAKLVIEEAKKMNIDVSKEVNDTIKALGDYPPDHIDTEAANSIRKFVEPQAEKLGLAPEAYYKKYIEITTETGAYVNAYIQKVLGEPRDDYEKYDEQANKYLNELVEENKDEIKILISN</sequence>
<comment type="caution">
    <text evidence="1">The sequence shown here is derived from an EMBL/GenBank/DDBJ whole genome shotgun (WGS) entry which is preliminary data.</text>
</comment>
<keyword evidence="2" id="KW-1185">Reference proteome</keyword>
<dbReference type="EMBL" id="JADCLJ010000024">
    <property type="protein sequence ID" value="MBE4910076.1"/>
    <property type="molecule type" value="Genomic_DNA"/>
</dbReference>